<comment type="caution">
    <text evidence="1">The sequence shown here is derived from an EMBL/GenBank/DDBJ whole genome shotgun (WGS) entry which is preliminary data.</text>
</comment>
<dbReference type="AlphaFoldDB" id="A0AAE3WGD6"/>
<dbReference type="PANTHER" id="PTHR43431">
    <property type="entry name" value="OXIDOREDUCTASE, SHORT CHAIN DEHYDROGENASE/REDUCTASE FAMILY (AFU_ORTHOLOGUE AFUA_5G14000)"/>
    <property type="match status" value="1"/>
</dbReference>
<organism evidence="1 2">
    <name type="scientific">Marimonas arenosa</name>
    <dbReference type="NCBI Taxonomy" id="1795305"/>
    <lineage>
        <taxon>Bacteria</taxon>
        <taxon>Pseudomonadati</taxon>
        <taxon>Pseudomonadota</taxon>
        <taxon>Alphaproteobacteria</taxon>
        <taxon>Rhodobacterales</taxon>
        <taxon>Paracoccaceae</taxon>
        <taxon>Marimonas</taxon>
    </lineage>
</organism>
<dbReference type="Gene3D" id="3.40.50.720">
    <property type="entry name" value="NAD(P)-binding Rossmann-like Domain"/>
    <property type="match status" value="1"/>
</dbReference>
<accession>A0AAE3WGD6</accession>
<evidence type="ECO:0000313" key="1">
    <source>
        <dbReference type="EMBL" id="MDQ2091277.1"/>
    </source>
</evidence>
<reference evidence="1" key="1">
    <citation type="submission" date="2022-07" db="EMBL/GenBank/DDBJ databases">
        <authorList>
            <person name="Otstavnykh N."/>
            <person name="Isaeva M."/>
            <person name="Bystritskaya E."/>
        </authorList>
    </citation>
    <scope>NUCLEOTIDE SEQUENCE</scope>
    <source>
        <strain evidence="1">KCTC 52189</strain>
    </source>
</reference>
<dbReference type="InterPro" id="IPR036291">
    <property type="entry name" value="NAD(P)-bd_dom_sf"/>
</dbReference>
<dbReference type="PRINTS" id="PR00081">
    <property type="entry name" value="GDHRDH"/>
</dbReference>
<dbReference type="InterPro" id="IPR002347">
    <property type="entry name" value="SDR_fam"/>
</dbReference>
<gene>
    <name evidence="1" type="ORF">NO357_15360</name>
</gene>
<protein>
    <submittedName>
        <fullName evidence="1">SDR family NAD(P)-dependent oxidoreductase</fullName>
    </submittedName>
</protein>
<dbReference type="RefSeq" id="WP_306736573.1">
    <property type="nucleotide sequence ID" value="NZ_JANHAX010000005.1"/>
</dbReference>
<dbReference type="EMBL" id="JANHAX010000005">
    <property type="protein sequence ID" value="MDQ2091277.1"/>
    <property type="molecule type" value="Genomic_DNA"/>
</dbReference>
<reference evidence="1" key="2">
    <citation type="submission" date="2023-02" db="EMBL/GenBank/DDBJ databases">
        <title>'Rhodoalgimonas zhirmunskyi' gen. nov., isolated from a red alga.</title>
        <authorList>
            <person name="Nedashkovskaya O.I."/>
            <person name="Otstavnykh N.Y."/>
            <person name="Bystritskaya E.P."/>
            <person name="Balabanova L.A."/>
            <person name="Isaeva M.P."/>
        </authorList>
    </citation>
    <scope>NUCLEOTIDE SEQUENCE</scope>
    <source>
        <strain evidence="1">KCTC 52189</strain>
    </source>
</reference>
<dbReference type="Pfam" id="PF00106">
    <property type="entry name" value="adh_short"/>
    <property type="match status" value="1"/>
</dbReference>
<dbReference type="PANTHER" id="PTHR43431:SF7">
    <property type="entry name" value="OXIDOREDUCTASE, SHORT CHAIN DEHYDROGENASE_REDUCTASE FAMILY (AFU_ORTHOLOGUE AFUA_5G14000)"/>
    <property type="match status" value="1"/>
</dbReference>
<evidence type="ECO:0000313" key="2">
    <source>
        <dbReference type="Proteomes" id="UP001226762"/>
    </source>
</evidence>
<proteinExistence type="predicted"/>
<sequence>MSENTVCAILGAGPGNGAACARRFAAAGYTTALCARDVARLDALAADIDGARPFSCDITDPASLASALGAIRTELGPITTLIFNAGASHWGGIDDLDDTALEQDFTLHALGLFRAVQAVLPDMRAAGHGTIIVIGAGAALRGRPASISVAAAKAAQRSIAQSLARQLGPENIHVSYLVLDGIVDLDRAKHRFPDKPDAFFLTAAGVADAAFLLSQQDRQAWSFELDLRPFGETW</sequence>
<keyword evidence="2" id="KW-1185">Reference proteome</keyword>
<dbReference type="Proteomes" id="UP001226762">
    <property type="component" value="Unassembled WGS sequence"/>
</dbReference>
<dbReference type="SUPFAM" id="SSF51735">
    <property type="entry name" value="NAD(P)-binding Rossmann-fold domains"/>
    <property type="match status" value="1"/>
</dbReference>
<name>A0AAE3WGD6_9RHOB</name>